<evidence type="ECO:0000313" key="7">
    <source>
        <dbReference type="EMBL" id="GAU93443.1"/>
    </source>
</evidence>
<dbReference type="AlphaFoldDB" id="A0A1D1V3U9"/>
<reference evidence="7 8" key="1">
    <citation type="journal article" date="2016" name="Nat. Commun.">
        <title>Extremotolerant tardigrade genome and improved radiotolerance of human cultured cells by tardigrade-unique protein.</title>
        <authorList>
            <person name="Hashimoto T."/>
            <person name="Horikawa D.D."/>
            <person name="Saito Y."/>
            <person name="Kuwahara H."/>
            <person name="Kozuka-Hata H."/>
            <person name="Shin-I T."/>
            <person name="Minakuchi Y."/>
            <person name="Ohishi K."/>
            <person name="Motoyama A."/>
            <person name="Aizu T."/>
            <person name="Enomoto A."/>
            <person name="Kondo K."/>
            <person name="Tanaka S."/>
            <person name="Hara Y."/>
            <person name="Koshikawa S."/>
            <person name="Sagara H."/>
            <person name="Miura T."/>
            <person name="Yokobori S."/>
            <person name="Miyagawa K."/>
            <person name="Suzuki Y."/>
            <person name="Kubo T."/>
            <person name="Oyama M."/>
            <person name="Kohara Y."/>
            <person name="Fujiyama A."/>
            <person name="Arakawa K."/>
            <person name="Katayama T."/>
            <person name="Toyoda A."/>
            <person name="Kunieda T."/>
        </authorList>
    </citation>
    <scope>NUCLEOTIDE SEQUENCE [LARGE SCALE GENOMIC DNA]</scope>
    <source>
        <strain evidence="7 8">YOKOZUNA-1</strain>
    </source>
</reference>
<keyword evidence="8" id="KW-1185">Reference proteome</keyword>
<evidence type="ECO:0000256" key="4">
    <source>
        <dbReference type="ARBA" id="ARBA00023242"/>
    </source>
</evidence>
<evidence type="ECO:0000256" key="1">
    <source>
        <dbReference type="ARBA" id="ARBA00004123"/>
    </source>
</evidence>
<dbReference type="GO" id="GO:0045027">
    <property type="term" value="F:DNA end binding"/>
    <property type="evidence" value="ECO:0007669"/>
    <property type="project" value="TreeGrafter"/>
</dbReference>
<dbReference type="GO" id="GO:0006303">
    <property type="term" value="P:double-strand break repair via nonhomologous end joining"/>
    <property type="evidence" value="ECO:0007669"/>
    <property type="project" value="UniProtKB-ARBA"/>
</dbReference>
<name>A0A1D1V3U9_RAMVA</name>
<comment type="similarity">
    <text evidence="5">Belongs to the XRCC4-XLF family. XLF subfamily.</text>
</comment>
<evidence type="ECO:0000256" key="2">
    <source>
        <dbReference type="ARBA" id="ARBA00022763"/>
    </source>
</evidence>
<accession>A0A1D1V3U9</accession>
<evidence type="ECO:0000256" key="3">
    <source>
        <dbReference type="ARBA" id="ARBA00023204"/>
    </source>
</evidence>
<sequence>MSGAEDILGRNEALFESAPWHCHSAAFAGSALIDEDDNDFPESFSAQGKTGKKELRRLWTKIQTLHEELRSGDDSAPEVCYRFLAFDLVDGSLFYQEAADFSEISQRVQEYNPGLEFEEETLLRHLEDVVGGKHSDAEWRYSTKVVREKNQLLPSAVLGYVSFRVKLERINFDFKFDCRRVGGNRNALGKDFGFVHLSLPLYMVAQFAMAQREELLKIIAKKDKEIEDYRLQNAKTTRPHLATPIFDAEEFERTQLAEFKTTGMNECGRLPAVMDIYQKLMQQYLAASLEERRLRKRGRASRIAQEASQDSQSGKRDTQKASGDNEDGHKSPNEEEDDERPKPEPKRAAKTDRSKKSLAKEEKPAEADIHTKNTQHPKKKRGLF</sequence>
<dbReference type="EMBL" id="BDGG01000002">
    <property type="protein sequence ID" value="GAU93443.1"/>
    <property type="molecule type" value="Genomic_DNA"/>
</dbReference>
<evidence type="ECO:0000256" key="5">
    <source>
        <dbReference type="ARBA" id="ARBA00025747"/>
    </source>
</evidence>
<dbReference type="PANTHER" id="PTHR32235:SF1">
    <property type="entry name" value="NON-HOMOLOGOUS END-JOINING FACTOR 1"/>
    <property type="match status" value="1"/>
</dbReference>
<keyword evidence="2" id="KW-0227">DNA damage</keyword>
<feature type="compositionally biased region" description="Basic residues" evidence="6">
    <location>
        <begin position="373"/>
        <end position="384"/>
    </location>
</feature>
<keyword evidence="3" id="KW-0234">DNA repair</keyword>
<evidence type="ECO:0000313" key="8">
    <source>
        <dbReference type="Proteomes" id="UP000186922"/>
    </source>
</evidence>
<comment type="caution">
    <text evidence="7">The sequence shown here is derived from an EMBL/GenBank/DDBJ whole genome shotgun (WGS) entry which is preliminary data.</text>
</comment>
<feature type="region of interest" description="Disordered" evidence="6">
    <location>
        <begin position="296"/>
        <end position="384"/>
    </location>
</feature>
<dbReference type="InterPro" id="IPR038051">
    <property type="entry name" value="XRCC4-like_N_sf"/>
</dbReference>
<comment type="subcellular location">
    <subcellularLocation>
        <location evidence="1">Nucleus</location>
    </subcellularLocation>
</comment>
<dbReference type="Proteomes" id="UP000186922">
    <property type="component" value="Unassembled WGS sequence"/>
</dbReference>
<dbReference type="PANTHER" id="PTHR32235">
    <property type="entry name" value="NON-HOMOLOGOUS END-JOINING FACTOR 1"/>
    <property type="match status" value="1"/>
</dbReference>
<dbReference type="Gene3D" id="2.170.210.10">
    <property type="entry name" value="DNA double-strand break repair and VJ recombination XRCC4, N-terminal"/>
    <property type="match status" value="1"/>
</dbReference>
<dbReference type="STRING" id="947166.A0A1D1V3U9"/>
<feature type="compositionally biased region" description="Basic and acidic residues" evidence="6">
    <location>
        <begin position="326"/>
        <end position="371"/>
    </location>
</feature>
<dbReference type="InterPro" id="IPR052287">
    <property type="entry name" value="NHEJ_factor"/>
</dbReference>
<organism evidence="7 8">
    <name type="scientific">Ramazzottius varieornatus</name>
    <name type="common">Water bear</name>
    <name type="synonym">Tardigrade</name>
    <dbReference type="NCBI Taxonomy" id="947166"/>
    <lineage>
        <taxon>Eukaryota</taxon>
        <taxon>Metazoa</taxon>
        <taxon>Ecdysozoa</taxon>
        <taxon>Tardigrada</taxon>
        <taxon>Eutardigrada</taxon>
        <taxon>Parachela</taxon>
        <taxon>Hypsibioidea</taxon>
        <taxon>Ramazzottiidae</taxon>
        <taxon>Ramazzottius</taxon>
    </lineage>
</organism>
<dbReference type="Gene3D" id="1.10.287.450">
    <property type="entry name" value="Helix hairpin bin"/>
    <property type="match status" value="1"/>
</dbReference>
<evidence type="ECO:0000256" key="6">
    <source>
        <dbReference type="SAM" id="MobiDB-lite"/>
    </source>
</evidence>
<proteinExistence type="inferred from homology"/>
<dbReference type="GO" id="GO:0032807">
    <property type="term" value="C:DNA ligase IV complex"/>
    <property type="evidence" value="ECO:0007669"/>
    <property type="project" value="TreeGrafter"/>
</dbReference>
<dbReference type="OrthoDB" id="2155935at2759"/>
<keyword evidence="4" id="KW-0539">Nucleus</keyword>
<protein>
    <submittedName>
        <fullName evidence="7">Uncharacterized protein</fullName>
    </submittedName>
</protein>
<gene>
    <name evidence="7" type="primary">RvY_05382-1</name>
    <name evidence="7" type="synonym">RvY_05382.1</name>
    <name evidence="7" type="ORF">RvY_05382</name>
</gene>